<organism evidence="3 4">
    <name type="scientific">Listeria rocourtiae</name>
    <dbReference type="NCBI Taxonomy" id="647910"/>
    <lineage>
        <taxon>Bacteria</taxon>
        <taxon>Bacillati</taxon>
        <taxon>Bacillota</taxon>
        <taxon>Bacilli</taxon>
        <taxon>Bacillales</taxon>
        <taxon>Listeriaceae</taxon>
        <taxon>Listeria</taxon>
    </lineage>
</organism>
<dbReference type="STRING" id="1265846.PROCOU_13428"/>
<sequence length="164" mass="18662">MTDITLGGIRVFKKLLAIASIVVASMSITACTGNEMLEKAERPSHQIQENVDTKGLEINVEQASYTDERDRDMQTVKQVLRLKITVKNTSIEDLFFDSTALRVTNNKGEELDIYPFENMGESIAPKEKMTGYAYFKSDNKGPYTVVYKHPITKEQYEWQVSPEK</sequence>
<protein>
    <submittedName>
        <fullName evidence="3">Uncharacterized protein DUF4352</fullName>
    </submittedName>
</protein>
<evidence type="ECO:0000313" key="4">
    <source>
        <dbReference type="Proteomes" id="UP000295558"/>
    </source>
</evidence>
<reference evidence="3 4" key="1">
    <citation type="submission" date="2019-03" db="EMBL/GenBank/DDBJ databases">
        <title>Genomic Encyclopedia of Type Strains, Phase III (KMG-III): the genomes of soil and plant-associated and newly described type strains.</title>
        <authorList>
            <person name="Whitman W."/>
        </authorList>
    </citation>
    <scope>NUCLEOTIDE SEQUENCE [LARGE SCALE GENOMIC DNA]</scope>
    <source>
        <strain evidence="3 4">CECT 7972</strain>
    </source>
</reference>
<evidence type="ECO:0000313" key="3">
    <source>
        <dbReference type="EMBL" id="TDR50560.1"/>
    </source>
</evidence>
<dbReference type="EMBL" id="SNZK01000020">
    <property type="protein sequence ID" value="TDR50560.1"/>
    <property type="molecule type" value="Genomic_DNA"/>
</dbReference>
<dbReference type="InterPro" id="IPR029051">
    <property type="entry name" value="DUF4352"/>
</dbReference>
<name>A0A4R6ZEL5_9LIST</name>
<keyword evidence="1" id="KW-0732">Signal</keyword>
<dbReference type="Gene3D" id="2.60.40.1240">
    <property type="match status" value="1"/>
</dbReference>
<feature type="domain" description="DUF4352" evidence="2">
    <location>
        <begin position="46"/>
        <end position="153"/>
    </location>
</feature>
<evidence type="ECO:0000259" key="2">
    <source>
        <dbReference type="Pfam" id="PF11611"/>
    </source>
</evidence>
<accession>A0A4R6ZEL5</accession>
<dbReference type="Proteomes" id="UP000295558">
    <property type="component" value="Unassembled WGS sequence"/>
</dbReference>
<evidence type="ECO:0000256" key="1">
    <source>
        <dbReference type="ARBA" id="ARBA00022729"/>
    </source>
</evidence>
<keyword evidence="4" id="KW-1185">Reference proteome</keyword>
<gene>
    <name evidence="3" type="ORF">DFP96_1204</name>
</gene>
<dbReference type="Pfam" id="PF11611">
    <property type="entry name" value="DUF4352"/>
    <property type="match status" value="1"/>
</dbReference>
<dbReference type="AlphaFoldDB" id="A0A4R6ZEL5"/>
<proteinExistence type="predicted"/>
<comment type="caution">
    <text evidence="3">The sequence shown here is derived from an EMBL/GenBank/DDBJ whole genome shotgun (WGS) entry which is preliminary data.</text>
</comment>
<dbReference type="InterPro" id="IPR029050">
    <property type="entry name" value="Immunoprotect_excell_Ig-like"/>
</dbReference>